<keyword evidence="4 7" id="KW-0686">Riboflavin biosynthesis</keyword>
<dbReference type="Gene3D" id="3.40.50.960">
    <property type="entry name" value="Lumazine/riboflavin synthase"/>
    <property type="match status" value="1"/>
</dbReference>
<evidence type="ECO:0000256" key="7">
    <source>
        <dbReference type="HAMAP-Rule" id="MF_00178"/>
    </source>
</evidence>
<gene>
    <name evidence="7 8" type="primary">ribH</name>
    <name evidence="8" type="ORF">MPNT_250024</name>
</gene>
<feature type="active site" description="Proton donor" evidence="7">
    <location>
        <position position="79"/>
    </location>
</feature>
<feature type="binding site" evidence="7">
    <location>
        <begin position="71"/>
        <end position="73"/>
    </location>
    <ligand>
        <name>5-amino-6-(D-ribitylamino)uracil</name>
        <dbReference type="ChEBI" id="CHEBI:15934"/>
    </ligand>
</feature>
<dbReference type="InterPro" id="IPR036467">
    <property type="entry name" value="LS/RS_sf"/>
</dbReference>
<dbReference type="PANTHER" id="PTHR21058:SF0">
    <property type="entry name" value="6,7-DIMETHYL-8-RIBITYLLUMAZINE SYNTHASE"/>
    <property type="match status" value="1"/>
</dbReference>
<feature type="binding site" evidence="7">
    <location>
        <begin position="47"/>
        <end position="49"/>
    </location>
    <ligand>
        <name>5-amino-6-(D-ribitylamino)uracil</name>
        <dbReference type="ChEBI" id="CHEBI:15934"/>
    </ligand>
</feature>
<evidence type="ECO:0000256" key="2">
    <source>
        <dbReference type="ARBA" id="ARBA00007424"/>
    </source>
</evidence>
<dbReference type="GO" id="GO:0000906">
    <property type="term" value="F:6,7-dimethyl-8-ribityllumazine synthase activity"/>
    <property type="evidence" value="ECO:0007669"/>
    <property type="project" value="UniProtKB-UniRule"/>
</dbReference>
<dbReference type="CDD" id="cd09209">
    <property type="entry name" value="Lumazine_synthase-I"/>
    <property type="match status" value="1"/>
</dbReference>
<dbReference type="Proteomes" id="UP000663859">
    <property type="component" value="Unassembled WGS sequence"/>
</dbReference>
<keyword evidence="9" id="KW-1185">Reference proteome</keyword>
<protein>
    <recommendedName>
        <fullName evidence="3 7">6,7-dimethyl-8-ribityllumazine synthase</fullName>
        <shortName evidence="7">DMRL synthase</shortName>
        <shortName evidence="7">LS</shortName>
        <shortName evidence="7">Lumazine synthase</shortName>
        <ecNumber evidence="3 7">2.5.1.78</ecNumber>
    </recommendedName>
</protein>
<dbReference type="GO" id="GO:0009349">
    <property type="term" value="C:riboflavin synthase complex"/>
    <property type="evidence" value="ECO:0007669"/>
    <property type="project" value="UniProtKB-UniRule"/>
</dbReference>
<feature type="binding site" evidence="7">
    <location>
        <position position="104"/>
    </location>
    <ligand>
        <name>5-amino-6-(D-ribitylamino)uracil</name>
        <dbReference type="ChEBI" id="CHEBI:15934"/>
    </ligand>
</feature>
<evidence type="ECO:0000313" key="8">
    <source>
        <dbReference type="EMBL" id="CAF0698198.1"/>
    </source>
</evidence>
<dbReference type="InterPro" id="IPR002180">
    <property type="entry name" value="LS/RS"/>
</dbReference>
<dbReference type="RefSeq" id="WP_236027867.1">
    <property type="nucleotide sequence ID" value="NZ_CAJNOB010000018.1"/>
</dbReference>
<reference evidence="8" key="1">
    <citation type="submission" date="2021-02" db="EMBL/GenBank/DDBJ databases">
        <authorList>
            <person name="Cremers G."/>
            <person name="Picone N."/>
        </authorList>
    </citation>
    <scope>NUCLEOTIDE SEQUENCE</scope>
    <source>
        <strain evidence="8">PQ17</strain>
    </source>
</reference>
<comment type="similarity">
    <text evidence="2 7">Belongs to the DMRL synthase family.</text>
</comment>
<dbReference type="InterPro" id="IPR034964">
    <property type="entry name" value="LS"/>
</dbReference>
<evidence type="ECO:0000256" key="5">
    <source>
        <dbReference type="ARBA" id="ARBA00022679"/>
    </source>
</evidence>
<keyword evidence="5 7" id="KW-0808">Transferase</keyword>
<dbReference type="UniPathway" id="UPA00275">
    <property type="reaction ID" value="UER00404"/>
</dbReference>
<feature type="binding site" evidence="7">
    <location>
        <position position="18"/>
    </location>
    <ligand>
        <name>5-amino-6-(D-ribitylamino)uracil</name>
        <dbReference type="ChEBI" id="CHEBI:15934"/>
    </ligand>
</feature>
<evidence type="ECO:0000256" key="4">
    <source>
        <dbReference type="ARBA" id="ARBA00022619"/>
    </source>
</evidence>
<dbReference type="GO" id="GO:0009231">
    <property type="term" value="P:riboflavin biosynthetic process"/>
    <property type="evidence" value="ECO:0007669"/>
    <property type="project" value="UniProtKB-UniRule"/>
</dbReference>
<organism evidence="8 9">
    <name type="scientific">Candidatus Methylacidithermus pantelleriae</name>
    <dbReference type="NCBI Taxonomy" id="2744239"/>
    <lineage>
        <taxon>Bacteria</taxon>
        <taxon>Pseudomonadati</taxon>
        <taxon>Verrucomicrobiota</taxon>
        <taxon>Methylacidiphilae</taxon>
        <taxon>Methylacidiphilales</taxon>
        <taxon>Methylacidiphilaceae</taxon>
        <taxon>Candidatus Methylacidithermus</taxon>
    </lineage>
</organism>
<comment type="function">
    <text evidence="7">Catalyzes the formation of 6,7-dimethyl-8-ribityllumazine by condensation of 5-amino-6-(D-ribitylamino)uracil with 3,4-dihydroxy-2-butanone 4-phosphate. This is the penultimate step in the biosynthesis of riboflavin.</text>
</comment>
<proteinExistence type="inferred from homology"/>
<comment type="pathway">
    <text evidence="1 7">Cofactor biosynthesis; riboflavin biosynthesis; riboflavin from 2-hydroxy-3-oxobutyl phosphate and 5-amino-6-(D-ribitylamino)uracil: step 1/2.</text>
</comment>
<evidence type="ECO:0000256" key="6">
    <source>
        <dbReference type="ARBA" id="ARBA00048785"/>
    </source>
</evidence>
<dbReference type="SUPFAM" id="SSF52121">
    <property type="entry name" value="Lumazine synthase"/>
    <property type="match status" value="1"/>
</dbReference>
<dbReference type="PANTHER" id="PTHR21058">
    <property type="entry name" value="6,7-DIMETHYL-8-RIBITYLLUMAZINE SYNTHASE DMRL SYNTHASE LUMAZINE SYNTHASE"/>
    <property type="match status" value="1"/>
</dbReference>
<dbReference type="NCBIfam" id="TIGR00114">
    <property type="entry name" value="lumazine-synth"/>
    <property type="match status" value="1"/>
</dbReference>
<dbReference type="EC" id="2.5.1.78" evidence="3 7"/>
<accession>A0A8J2BTL6</accession>
<feature type="binding site" evidence="7">
    <location>
        <begin position="76"/>
        <end position="77"/>
    </location>
    <ligand>
        <name>(2S)-2-hydroxy-3-oxobutyl phosphate</name>
        <dbReference type="ChEBI" id="CHEBI:58830"/>
    </ligand>
</feature>
<evidence type="ECO:0000256" key="3">
    <source>
        <dbReference type="ARBA" id="ARBA00012664"/>
    </source>
</evidence>
<comment type="catalytic activity">
    <reaction evidence="6 7">
        <text>(2S)-2-hydroxy-3-oxobutyl phosphate + 5-amino-6-(D-ribitylamino)uracil = 6,7-dimethyl-8-(1-D-ribityl)lumazine + phosphate + 2 H2O + H(+)</text>
        <dbReference type="Rhea" id="RHEA:26152"/>
        <dbReference type="ChEBI" id="CHEBI:15377"/>
        <dbReference type="ChEBI" id="CHEBI:15378"/>
        <dbReference type="ChEBI" id="CHEBI:15934"/>
        <dbReference type="ChEBI" id="CHEBI:43474"/>
        <dbReference type="ChEBI" id="CHEBI:58201"/>
        <dbReference type="ChEBI" id="CHEBI:58830"/>
        <dbReference type="EC" id="2.5.1.78"/>
    </reaction>
</comment>
<dbReference type="GO" id="GO:0005829">
    <property type="term" value="C:cytosol"/>
    <property type="evidence" value="ECO:0007669"/>
    <property type="project" value="TreeGrafter"/>
</dbReference>
<dbReference type="Pfam" id="PF00885">
    <property type="entry name" value="DMRL_synthase"/>
    <property type="match status" value="1"/>
</dbReference>
<dbReference type="EMBL" id="CAJNOB010000018">
    <property type="protein sequence ID" value="CAF0698198.1"/>
    <property type="molecule type" value="Genomic_DNA"/>
</dbReference>
<feature type="binding site" evidence="7">
    <location>
        <position position="118"/>
    </location>
    <ligand>
        <name>(2S)-2-hydroxy-3-oxobutyl phosphate</name>
        <dbReference type="ChEBI" id="CHEBI:58830"/>
    </ligand>
</feature>
<comment type="caution">
    <text evidence="8">The sequence shown here is derived from an EMBL/GenBank/DDBJ whole genome shotgun (WGS) entry which is preliminary data.</text>
</comment>
<evidence type="ECO:0000256" key="1">
    <source>
        <dbReference type="ARBA" id="ARBA00004917"/>
    </source>
</evidence>
<name>A0A8J2BTL6_9BACT</name>
<evidence type="ECO:0000313" key="9">
    <source>
        <dbReference type="Proteomes" id="UP000663859"/>
    </source>
</evidence>
<dbReference type="HAMAP" id="MF_00178">
    <property type="entry name" value="Lumazine_synth"/>
    <property type="match status" value="1"/>
</dbReference>
<dbReference type="AlphaFoldDB" id="A0A8J2BTL6"/>
<sequence>MLAGTTQTYSFAIVGSRFNFPYSDALVTSAQKGLEGHRVVVVRVPGAFEIPLQVQKLAKTGRFHVVIALGVVWQGETPHAAEILRACTDALMRIALETGVPVVHEVLYVRTEKEAHDRTMGELNRGLEAARTALELAALEEIHGKVELPQRFPLE</sequence>